<dbReference type="GO" id="GO:0009055">
    <property type="term" value="F:electron transfer activity"/>
    <property type="evidence" value="ECO:0007669"/>
    <property type="project" value="InterPro"/>
</dbReference>
<evidence type="ECO:0000256" key="6">
    <source>
        <dbReference type="ARBA" id="ARBA00023136"/>
    </source>
</evidence>
<protein>
    <submittedName>
        <fullName evidence="8">Halocyanin</fullName>
    </submittedName>
</protein>
<keyword evidence="6" id="KW-0472">Membrane</keyword>
<dbReference type="Gene3D" id="2.60.40.420">
    <property type="entry name" value="Cupredoxins - blue copper proteins"/>
    <property type="match status" value="1"/>
</dbReference>
<dbReference type="SUPFAM" id="SSF49503">
    <property type="entry name" value="Cupredoxins"/>
    <property type="match status" value="1"/>
</dbReference>
<evidence type="ECO:0000313" key="8">
    <source>
        <dbReference type="EMBL" id="MWG33370.1"/>
    </source>
</evidence>
<dbReference type="GO" id="GO:0016020">
    <property type="term" value="C:membrane"/>
    <property type="evidence" value="ECO:0007669"/>
    <property type="project" value="UniProtKB-SubCell"/>
</dbReference>
<dbReference type="InterPro" id="IPR000923">
    <property type="entry name" value="BlueCu_1"/>
</dbReference>
<dbReference type="PROSITE" id="PS51257">
    <property type="entry name" value="PROKAR_LIPOPROTEIN"/>
    <property type="match status" value="1"/>
</dbReference>
<sequence length="145" mass="15253">MKRRTFLTTVAGVTTTALAGCIGSSLPQPASDYDVGMSHHSYLPEAVEVRVGETVVWGNSGSRGHTVTAYGGEIPEGAAYFASGGFEDEDAARDAWNANPSQPEGGLIAPGETFEHTFEMPGTYGYVCIPHEPQGMVGTVTVVEK</sequence>
<dbReference type="PANTHER" id="PTHR34192">
    <property type="entry name" value="PLASTOCYANIN MAJOR ISOFORM, CHLOROPLASTIC-RELATED"/>
    <property type="match status" value="1"/>
</dbReference>
<dbReference type="RefSeq" id="WP_158203089.1">
    <property type="nucleotide sequence ID" value="NZ_WSZK01000006.1"/>
</dbReference>
<dbReference type="OrthoDB" id="4392at2157"/>
<comment type="subcellular location">
    <subcellularLocation>
        <location evidence="1">Membrane</location>
    </subcellularLocation>
</comment>
<evidence type="ECO:0000256" key="1">
    <source>
        <dbReference type="ARBA" id="ARBA00004370"/>
    </source>
</evidence>
<organism evidence="8 9">
    <name type="scientific">Halomarina oriensis</name>
    <dbReference type="NCBI Taxonomy" id="671145"/>
    <lineage>
        <taxon>Archaea</taxon>
        <taxon>Methanobacteriati</taxon>
        <taxon>Methanobacteriota</taxon>
        <taxon>Stenosarchaea group</taxon>
        <taxon>Halobacteria</taxon>
        <taxon>Halobacteriales</taxon>
        <taxon>Natronomonadaceae</taxon>
        <taxon>Halomarina</taxon>
    </lineage>
</organism>
<dbReference type="GO" id="GO:0005507">
    <property type="term" value="F:copper ion binding"/>
    <property type="evidence" value="ECO:0007669"/>
    <property type="project" value="InterPro"/>
</dbReference>
<feature type="domain" description="Blue (type 1) copper" evidence="7">
    <location>
        <begin position="40"/>
        <end position="142"/>
    </location>
</feature>
<reference evidence="8 9" key="1">
    <citation type="submission" date="2019-12" db="EMBL/GenBank/DDBJ databases">
        <title>Halocatena pleomorpha gen. nov. sp. nov., an extremely halophilic archaeon of family Halobacteriaceae isolated from saltpan soil.</title>
        <authorList>
            <person name="Pal Y."/>
            <person name="Verma A."/>
            <person name="Krishnamurthi S."/>
            <person name="Kumar P."/>
        </authorList>
    </citation>
    <scope>NUCLEOTIDE SEQUENCE [LARGE SCALE GENOMIC DNA]</scope>
    <source>
        <strain evidence="8 9">JCM 16495</strain>
    </source>
</reference>
<comment type="caution">
    <text evidence="8">The sequence shown here is derived from an EMBL/GenBank/DDBJ whole genome shotgun (WGS) entry which is preliminary data.</text>
</comment>
<gene>
    <name evidence="8" type="ORF">GQS65_02495</name>
</gene>
<evidence type="ECO:0000256" key="2">
    <source>
        <dbReference type="ARBA" id="ARBA00022448"/>
    </source>
</evidence>
<dbReference type="EMBL" id="WSZK01000006">
    <property type="protein sequence ID" value="MWG33370.1"/>
    <property type="molecule type" value="Genomic_DNA"/>
</dbReference>
<dbReference type="Pfam" id="PF00127">
    <property type="entry name" value="Copper-bind"/>
    <property type="match status" value="1"/>
</dbReference>
<proteinExistence type="predicted"/>
<keyword evidence="5" id="KW-0186">Copper</keyword>
<dbReference type="Proteomes" id="UP000451471">
    <property type="component" value="Unassembled WGS sequence"/>
</dbReference>
<dbReference type="PROSITE" id="PS00196">
    <property type="entry name" value="COPPER_BLUE"/>
    <property type="match status" value="1"/>
</dbReference>
<accession>A0A6B0GFT2</accession>
<keyword evidence="4" id="KW-0249">Electron transport</keyword>
<keyword evidence="2" id="KW-0813">Transport</keyword>
<evidence type="ECO:0000256" key="4">
    <source>
        <dbReference type="ARBA" id="ARBA00022982"/>
    </source>
</evidence>
<evidence type="ECO:0000259" key="7">
    <source>
        <dbReference type="Pfam" id="PF00127"/>
    </source>
</evidence>
<dbReference type="PANTHER" id="PTHR34192:SF10">
    <property type="entry name" value="PLASTOCYANIN MAJOR ISOFORM, CHLOROPLASTIC-RELATED"/>
    <property type="match status" value="1"/>
</dbReference>
<keyword evidence="3" id="KW-0479">Metal-binding</keyword>
<dbReference type="AlphaFoldDB" id="A0A6B0GFT2"/>
<keyword evidence="9" id="KW-1185">Reference proteome</keyword>
<dbReference type="InterPro" id="IPR028871">
    <property type="entry name" value="BlueCu_1_BS"/>
</dbReference>
<evidence type="ECO:0000256" key="3">
    <source>
        <dbReference type="ARBA" id="ARBA00022723"/>
    </source>
</evidence>
<evidence type="ECO:0000313" key="9">
    <source>
        <dbReference type="Proteomes" id="UP000451471"/>
    </source>
</evidence>
<name>A0A6B0GFT2_9EURY</name>
<dbReference type="InterPro" id="IPR008972">
    <property type="entry name" value="Cupredoxin"/>
</dbReference>
<evidence type="ECO:0000256" key="5">
    <source>
        <dbReference type="ARBA" id="ARBA00023008"/>
    </source>
</evidence>